<dbReference type="EC" id="3.1.21.-" evidence="6"/>
<evidence type="ECO:0000256" key="1">
    <source>
        <dbReference type="ARBA" id="ARBA00010923"/>
    </source>
</evidence>
<sequence>MIELDLPEEWKLESIGRSVLSLADGPFGSNLASKHYTDSGARVIRLGNIGAGQFKDSDRAFISMERYRALKKHSVAGGDVIVAGLGDENNPLGRSCVTPDDLGPAIVKADCFRVRVDPKRLDPRFLVYFLSSSLGEWAAKTRSRGSTRQRMNLRDVAALSFPRPGLEEQWRIVDFLDAETARIDQLLRLRALQRRTLVERSLACSSNYFPVDGSVDMVRLGYLATVQSGVTVDGSRSIKGQAVTRPYLRVANVQAGRLDLESITEITVPVGVARAATLQPGDVLMTEGGDLDKLGRGTVWRGEIPGCLHQNHVFAVRPESKLNPDYLALLTRSAYARRYFESTGTRTTNLASTSSAKIRDFRIPLFSAEGQRSIVQRVTSEVAKIEAVIVKLDRQRSLLEERRRALITAAVTGQLDVTTARGTA</sequence>
<evidence type="ECO:0000259" key="5">
    <source>
        <dbReference type="Pfam" id="PF01420"/>
    </source>
</evidence>
<keyword evidence="6" id="KW-0378">Hydrolase</keyword>
<keyword evidence="3" id="KW-0238">DNA-binding</keyword>
<dbReference type="InterPro" id="IPR052021">
    <property type="entry name" value="Type-I_RS_S_subunit"/>
</dbReference>
<keyword evidence="6" id="KW-0255">Endonuclease</keyword>
<keyword evidence="2" id="KW-0680">Restriction system</keyword>
<evidence type="ECO:0000256" key="4">
    <source>
        <dbReference type="SAM" id="Coils"/>
    </source>
</evidence>
<dbReference type="SUPFAM" id="SSF116734">
    <property type="entry name" value="DNA methylase specificity domain"/>
    <property type="match status" value="2"/>
</dbReference>
<dbReference type="Pfam" id="PF01420">
    <property type="entry name" value="Methylase_S"/>
    <property type="match status" value="1"/>
</dbReference>
<dbReference type="PANTHER" id="PTHR30408:SF12">
    <property type="entry name" value="TYPE I RESTRICTION ENZYME MJAVIII SPECIFICITY SUBUNIT"/>
    <property type="match status" value="1"/>
</dbReference>
<keyword evidence="4" id="KW-0175">Coiled coil</keyword>
<dbReference type="GO" id="GO:0016787">
    <property type="term" value="F:hydrolase activity"/>
    <property type="evidence" value="ECO:0007669"/>
    <property type="project" value="UniProtKB-KW"/>
</dbReference>
<name>A0ABW3CC52_9ACTN</name>
<dbReference type="GO" id="GO:0004519">
    <property type="term" value="F:endonuclease activity"/>
    <property type="evidence" value="ECO:0007669"/>
    <property type="project" value="UniProtKB-KW"/>
</dbReference>
<protein>
    <submittedName>
        <fullName evidence="6">Restriction endonuclease subunit S</fullName>
        <ecNumber evidence="6">3.1.21.-</ecNumber>
    </submittedName>
</protein>
<keyword evidence="6" id="KW-0540">Nuclease</keyword>
<evidence type="ECO:0000256" key="3">
    <source>
        <dbReference type="ARBA" id="ARBA00023125"/>
    </source>
</evidence>
<proteinExistence type="inferred from homology"/>
<accession>A0ABW3CC52</accession>
<evidence type="ECO:0000313" key="7">
    <source>
        <dbReference type="Proteomes" id="UP001597083"/>
    </source>
</evidence>
<dbReference type="InterPro" id="IPR000055">
    <property type="entry name" value="Restrct_endonuc_typeI_TRD"/>
</dbReference>
<comment type="caution">
    <text evidence="6">The sequence shown here is derived from an EMBL/GenBank/DDBJ whole genome shotgun (WGS) entry which is preliminary data.</text>
</comment>
<dbReference type="PANTHER" id="PTHR30408">
    <property type="entry name" value="TYPE-1 RESTRICTION ENZYME ECOKI SPECIFICITY PROTEIN"/>
    <property type="match status" value="1"/>
</dbReference>
<dbReference type="EMBL" id="JBHTIR010000277">
    <property type="protein sequence ID" value="MFD0851209.1"/>
    <property type="molecule type" value="Genomic_DNA"/>
</dbReference>
<evidence type="ECO:0000313" key="6">
    <source>
        <dbReference type="EMBL" id="MFD0851209.1"/>
    </source>
</evidence>
<comment type="similarity">
    <text evidence="1">Belongs to the type-I restriction system S methylase family.</text>
</comment>
<dbReference type="Proteomes" id="UP001597083">
    <property type="component" value="Unassembled WGS sequence"/>
</dbReference>
<feature type="domain" description="Type I restriction modification DNA specificity" evidence="5">
    <location>
        <begin position="104"/>
        <end position="181"/>
    </location>
</feature>
<dbReference type="InterPro" id="IPR044946">
    <property type="entry name" value="Restrct_endonuc_typeI_TRD_sf"/>
</dbReference>
<keyword evidence="7" id="KW-1185">Reference proteome</keyword>
<feature type="coiled-coil region" evidence="4">
    <location>
        <begin position="375"/>
        <end position="402"/>
    </location>
</feature>
<evidence type="ECO:0000256" key="2">
    <source>
        <dbReference type="ARBA" id="ARBA00022747"/>
    </source>
</evidence>
<dbReference type="CDD" id="cd17253">
    <property type="entry name" value="RMtype1_S_Eco933I-TRD2-CR2_like"/>
    <property type="match status" value="1"/>
</dbReference>
<gene>
    <name evidence="6" type="ORF">ACFQ07_03215</name>
</gene>
<dbReference type="Gene3D" id="3.90.220.20">
    <property type="entry name" value="DNA methylase specificity domains"/>
    <property type="match status" value="2"/>
</dbReference>
<reference evidence="7" key="1">
    <citation type="journal article" date="2019" name="Int. J. Syst. Evol. Microbiol.">
        <title>The Global Catalogue of Microorganisms (GCM) 10K type strain sequencing project: providing services to taxonomists for standard genome sequencing and annotation.</title>
        <authorList>
            <consortium name="The Broad Institute Genomics Platform"/>
            <consortium name="The Broad Institute Genome Sequencing Center for Infectious Disease"/>
            <person name="Wu L."/>
            <person name="Ma J."/>
        </authorList>
    </citation>
    <scope>NUCLEOTIDE SEQUENCE [LARGE SCALE GENOMIC DNA]</scope>
    <source>
        <strain evidence="7">JCM 31696</strain>
    </source>
</reference>
<organism evidence="6 7">
    <name type="scientific">Actinomadura adrarensis</name>
    <dbReference type="NCBI Taxonomy" id="1819600"/>
    <lineage>
        <taxon>Bacteria</taxon>
        <taxon>Bacillati</taxon>
        <taxon>Actinomycetota</taxon>
        <taxon>Actinomycetes</taxon>
        <taxon>Streptosporangiales</taxon>
        <taxon>Thermomonosporaceae</taxon>
        <taxon>Actinomadura</taxon>
    </lineage>
</organism>